<organism evidence="3 4">
    <name type="scientific">Cylindrotheca closterium</name>
    <dbReference type="NCBI Taxonomy" id="2856"/>
    <lineage>
        <taxon>Eukaryota</taxon>
        <taxon>Sar</taxon>
        <taxon>Stramenopiles</taxon>
        <taxon>Ochrophyta</taxon>
        <taxon>Bacillariophyta</taxon>
        <taxon>Bacillariophyceae</taxon>
        <taxon>Bacillariophycidae</taxon>
        <taxon>Bacillariales</taxon>
        <taxon>Bacillariaceae</taxon>
        <taxon>Cylindrotheca</taxon>
    </lineage>
</organism>
<dbReference type="PANTHER" id="PTHR43642">
    <property type="entry name" value="HYBRID SIGNAL TRANSDUCTION HISTIDINE KINASE G"/>
    <property type="match status" value="1"/>
</dbReference>
<feature type="region of interest" description="Disordered" evidence="1">
    <location>
        <begin position="1"/>
        <end position="108"/>
    </location>
</feature>
<evidence type="ECO:0000313" key="4">
    <source>
        <dbReference type="Proteomes" id="UP001295423"/>
    </source>
</evidence>
<dbReference type="PROSITE" id="PS00675">
    <property type="entry name" value="SIGMA54_INTERACT_1"/>
    <property type="match status" value="1"/>
</dbReference>
<dbReference type="InterPro" id="IPR025662">
    <property type="entry name" value="Sigma_54_int_dom_ATP-bd_1"/>
</dbReference>
<sequence length="1107" mass="123992">MSFEVQSERKEDDASSGRSDALLSADQSSNKQESHVSNDQPSDAHSSYTGFSKQTTVTVLTSRTSPGCFRSQGDIQSKRRNKPKVAPRTTPRKFNKPKSSLPPLDFGSAGLVGRDKELATLKSCSDRLMKDRKKELILVGGQSGSGKSSIIRSMENDIPVEGLFVEGKFDMNTSNEPYSGVATAFGVICQKIKEAGPETVADLRQDLRNELGDKPGMLVHLIPDIQDIMVVETSDDSTDGSIDRVDETEGGVDRLRFAFRALARVFSAFFSPLVLFLDDLQWADVSSLLVLEYLVSDSENENPLMIIGSYRTEEVNENSLLHNKIVGLREKTDKFHFHMTELMIESFSINSIETVITAVLPSLRADHIVGLAALCHKRTLGNPFFTIEFLKMLHIEGMMAFDETTKTWSWNLSEIKKETMSTANVVVMLEESLRKLPEQVQALLQCAAHLGSTFSEPTIDLVWSVYGRRLVETKTEPVSSLLPLLVADDIFEKSENQQYRWAHDKLQEAALSLSGELRDTFCLDIGKILYYGLAEEHVEQDLFTIVDLINNGNASKRPEFAAANLRAAEKARGTSAFQAASEYASEGISLLQDTDWVQNKTVTLNLYTIAAEAELTLGNVAAAERYREAVLSRSDLSTIEMLPLQVGKAKALGDVEVKPKEALEYCLSLLKNHGCRMTWVRPLALPQAVASFIRAVKKAKAKPQKFYEEMKPSDDKQLKYIGYLLSKAAYNAYMAGDDAMYLLSTVKLVDITMEYGVNEFSATAFAFLGVISSTVLQDYEAMERFVNISLGMLKKFRGMHAAESIFVGHQLGLYWVKPLEMGRVVAEKAILEGRREGDFVYTSWSMLQHVVYLPYITGRPIHKILEGCPDILAEFEETKAGAHILSTKNYYQMLLNLSDPLCENPSVHVGKIYSDTKEDHRGNPVHLADKVIAEGELVFWNEDYEVSAKRALTVGEAHAKTNPGVYLNQIESFHRAVALYAAAIKTKKGKYKRAANKIRKRMASLARYDNTTIQYYDLFLTAEHLASGKKPREARTKYEQSLEAVGKLGHLHHLGLLNERYSDFLQRQLSLEKESRYRLEQAIGYYREWGAVHKVKSLESRLKLSKS</sequence>
<name>A0AAD2FVE4_9STRA</name>
<dbReference type="InterPro" id="IPR027417">
    <property type="entry name" value="P-loop_NTPase"/>
</dbReference>
<reference evidence="3" key="1">
    <citation type="submission" date="2023-08" db="EMBL/GenBank/DDBJ databases">
        <authorList>
            <person name="Audoor S."/>
            <person name="Bilcke G."/>
        </authorList>
    </citation>
    <scope>NUCLEOTIDE SEQUENCE</scope>
</reference>
<dbReference type="InterPro" id="IPR053159">
    <property type="entry name" value="Hybrid_Histidine_Kinase"/>
</dbReference>
<proteinExistence type="predicted"/>
<feature type="compositionally biased region" description="Polar residues" evidence="1">
    <location>
        <begin position="25"/>
        <end position="65"/>
    </location>
</feature>
<evidence type="ECO:0000256" key="1">
    <source>
        <dbReference type="SAM" id="MobiDB-lite"/>
    </source>
</evidence>
<dbReference type="Pfam" id="PF13191">
    <property type="entry name" value="AAA_16"/>
    <property type="match status" value="1"/>
</dbReference>
<dbReference type="PANTHER" id="PTHR43642:SF1">
    <property type="entry name" value="HYBRID SIGNAL TRANSDUCTION HISTIDINE KINASE G"/>
    <property type="match status" value="1"/>
</dbReference>
<comment type="caution">
    <text evidence="3">The sequence shown here is derived from an EMBL/GenBank/DDBJ whole genome shotgun (WGS) entry which is preliminary data.</text>
</comment>
<evidence type="ECO:0000313" key="3">
    <source>
        <dbReference type="EMBL" id="CAJ1954192.1"/>
    </source>
</evidence>
<dbReference type="InterPro" id="IPR041664">
    <property type="entry name" value="AAA_16"/>
</dbReference>
<evidence type="ECO:0000259" key="2">
    <source>
        <dbReference type="Pfam" id="PF13191"/>
    </source>
</evidence>
<dbReference type="Gene3D" id="3.40.50.300">
    <property type="entry name" value="P-loop containing nucleotide triphosphate hydrolases"/>
    <property type="match status" value="1"/>
</dbReference>
<keyword evidence="4" id="KW-1185">Reference proteome</keyword>
<dbReference type="Proteomes" id="UP001295423">
    <property type="component" value="Unassembled WGS sequence"/>
</dbReference>
<feature type="compositionally biased region" description="Basic residues" evidence="1">
    <location>
        <begin position="78"/>
        <end position="96"/>
    </location>
</feature>
<dbReference type="AlphaFoldDB" id="A0AAD2FVE4"/>
<feature type="compositionally biased region" description="Basic and acidic residues" evidence="1">
    <location>
        <begin position="1"/>
        <end position="15"/>
    </location>
</feature>
<dbReference type="EMBL" id="CAKOGP040001858">
    <property type="protein sequence ID" value="CAJ1954192.1"/>
    <property type="molecule type" value="Genomic_DNA"/>
</dbReference>
<gene>
    <name evidence="3" type="ORF">CYCCA115_LOCUS14787</name>
</gene>
<dbReference type="SUPFAM" id="SSF52540">
    <property type="entry name" value="P-loop containing nucleoside triphosphate hydrolases"/>
    <property type="match status" value="1"/>
</dbReference>
<accession>A0AAD2FVE4</accession>
<protein>
    <recommendedName>
        <fullName evidence="2">Orc1-like AAA ATPase domain-containing protein</fullName>
    </recommendedName>
</protein>
<feature type="domain" description="Orc1-like AAA ATPase" evidence="2">
    <location>
        <begin position="111"/>
        <end position="307"/>
    </location>
</feature>